<reference evidence="6 7" key="1">
    <citation type="submission" date="2019-10" db="EMBL/GenBank/DDBJ databases">
        <title>Extracellular Electron Transfer in a Candidatus Methanoperedens spp. Enrichment Culture.</title>
        <authorList>
            <person name="Berger S."/>
            <person name="Rangel Shaw D."/>
            <person name="Berben T."/>
            <person name="In 'T Zandt M."/>
            <person name="Frank J."/>
            <person name="Reimann J."/>
            <person name="Jetten M.S.M."/>
            <person name="Welte C.U."/>
        </authorList>
    </citation>
    <scope>NUCLEOTIDE SEQUENCE [LARGE SCALE GENOMIC DNA]</scope>
    <source>
        <strain evidence="6">SB12</strain>
    </source>
</reference>
<evidence type="ECO:0000256" key="4">
    <source>
        <dbReference type="ARBA" id="ARBA00023136"/>
    </source>
</evidence>
<feature type="transmembrane region" description="Helical" evidence="5">
    <location>
        <begin position="12"/>
        <end position="31"/>
    </location>
</feature>
<sequence>MEKQNDSRARVWTGRILSGLVVAFLLFDASGKLARVEPVLKSAQELGFSEAAILHIGVILLLCTILYAVPATSRIGAVLLTGYLGGAVVTHLRVDNPLFTHTVFPVYVGVLAWAGLALRDSRILRFFWFR</sequence>
<evidence type="ECO:0000256" key="2">
    <source>
        <dbReference type="ARBA" id="ARBA00022692"/>
    </source>
</evidence>
<evidence type="ECO:0000313" key="6">
    <source>
        <dbReference type="EMBL" id="KAB2935293.1"/>
    </source>
</evidence>
<proteinExistence type="predicted"/>
<organism evidence="6 7">
    <name type="scientific">Leptonema illini</name>
    <dbReference type="NCBI Taxonomy" id="183"/>
    <lineage>
        <taxon>Bacteria</taxon>
        <taxon>Pseudomonadati</taxon>
        <taxon>Spirochaetota</taxon>
        <taxon>Spirochaetia</taxon>
        <taxon>Leptospirales</taxon>
        <taxon>Leptospiraceae</taxon>
        <taxon>Leptonema</taxon>
    </lineage>
</organism>
<feature type="transmembrane region" description="Helical" evidence="5">
    <location>
        <begin position="75"/>
        <end position="92"/>
    </location>
</feature>
<name>A0A833H4Z9_9LEPT</name>
<dbReference type="GO" id="GO:0016020">
    <property type="term" value="C:membrane"/>
    <property type="evidence" value="ECO:0007669"/>
    <property type="project" value="UniProtKB-SubCell"/>
</dbReference>
<evidence type="ECO:0000256" key="5">
    <source>
        <dbReference type="SAM" id="Phobius"/>
    </source>
</evidence>
<dbReference type="Pfam" id="PF13564">
    <property type="entry name" value="DoxX_2"/>
    <property type="match status" value="1"/>
</dbReference>
<dbReference type="EMBL" id="WBUI01000001">
    <property type="protein sequence ID" value="KAB2935293.1"/>
    <property type="molecule type" value="Genomic_DNA"/>
</dbReference>
<dbReference type="AlphaFoldDB" id="A0A833H4Z9"/>
<gene>
    <name evidence="6" type="ORF">F9K24_00775</name>
</gene>
<feature type="transmembrane region" description="Helical" evidence="5">
    <location>
        <begin position="51"/>
        <end position="68"/>
    </location>
</feature>
<keyword evidence="2 5" id="KW-0812">Transmembrane</keyword>
<comment type="caution">
    <text evidence="6">The sequence shown here is derived from an EMBL/GenBank/DDBJ whole genome shotgun (WGS) entry which is preliminary data.</text>
</comment>
<keyword evidence="4 5" id="KW-0472">Membrane</keyword>
<keyword evidence="3 5" id="KW-1133">Transmembrane helix</keyword>
<comment type="subcellular location">
    <subcellularLocation>
        <location evidence="1">Membrane</location>
        <topology evidence="1">Multi-pass membrane protein</topology>
    </subcellularLocation>
</comment>
<evidence type="ECO:0000313" key="7">
    <source>
        <dbReference type="Proteomes" id="UP000460298"/>
    </source>
</evidence>
<dbReference type="Proteomes" id="UP000460298">
    <property type="component" value="Unassembled WGS sequence"/>
</dbReference>
<feature type="transmembrane region" description="Helical" evidence="5">
    <location>
        <begin position="98"/>
        <end position="118"/>
    </location>
</feature>
<dbReference type="InterPro" id="IPR032808">
    <property type="entry name" value="DoxX"/>
</dbReference>
<protein>
    <submittedName>
        <fullName evidence="6">DoxX family protein</fullName>
    </submittedName>
</protein>
<accession>A0A833H4Z9</accession>
<evidence type="ECO:0000256" key="3">
    <source>
        <dbReference type="ARBA" id="ARBA00022989"/>
    </source>
</evidence>
<evidence type="ECO:0000256" key="1">
    <source>
        <dbReference type="ARBA" id="ARBA00004141"/>
    </source>
</evidence>